<gene>
    <name evidence="2" type="ORF">VIBR0546_06262</name>
</gene>
<dbReference type="InterPro" id="IPR000182">
    <property type="entry name" value="GNAT_dom"/>
</dbReference>
<dbReference type="AlphaFoldDB" id="E8LZ86"/>
<dbReference type="GO" id="GO:0016747">
    <property type="term" value="F:acyltransferase activity, transferring groups other than amino-acyl groups"/>
    <property type="evidence" value="ECO:0007669"/>
    <property type="project" value="InterPro"/>
</dbReference>
<dbReference type="PROSITE" id="PS51186">
    <property type="entry name" value="GNAT"/>
    <property type="match status" value="1"/>
</dbReference>
<organism evidence="2 3">
    <name type="scientific">Vibrio brasiliensis LMG 20546</name>
    <dbReference type="NCBI Taxonomy" id="945543"/>
    <lineage>
        <taxon>Bacteria</taxon>
        <taxon>Pseudomonadati</taxon>
        <taxon>Pseudomonadota</taxon>
        <taxon>Gammaproteobacteria</taxon>
        <taxon>Vibrionales</taxon>
        <taxon>Vibrionaceae</taxon>
        <taxon>Vibrio</taxon>
        <taxon>Vibrio oreintalis group</taxon>
    </lineage>
</organism>
<dbReference type="OrthoDB" id="9797178at2"/>
<sequence>MNIRAEIHSDIEQIEKLVYRAFENHPHHAPGAQPTEHLIVNKLRQAEALSLSLVCEDETGIIGHIAFSPVAINGELTSCYGLGPVSVVPERQGEGIGGALIRQGLSQLKEQNAQGVVLLGEPEYYRRFGFECFPQLTLTGVPAEYFMSLALSNHIAEGEVTYHPAFFETE</sequence>
<keyword evidence="2" id="KW-0808">Transferase</keyword>
<feature type="domain" description="N-acetyltransferase" evidence="1">
    <location>
        <begin position="1"/>
        <end position="152"/>
    </location>
</feature>
<dbReference type="RefSeq" id="WP_006881155.1">
    <property type="nucleotide sequence ID" value="NZ_AEVS01000101.1"/>
</dbReference>
<dbReference type="Proteomes" id="UP000004371">
    <property type="component" value="Unassembled WGS sequence"/>
</dbReference>
<evidence type="ECO:0000313" key="2">
    <source>
        <dbReference type="EMBL" id="EGA64072.1"/>
    </source>
</evidence>
<name>E8LZ86_9VIBR</name>
<dbReference type="InterPro" id="IPR016181">
    <property type="entry name" value="Acyl_CoA_acyltransferase"/>
</dbReference>
<dbReference type="EMBL" id="AEVS01000101">
    <property type="protein sequence ID" value="EGA64072.1"/>
    <property type="molecule type" value="Genomic_DNA"/>
</dbReference>
<dbReference type="Gene3D" id="3.40.630.30">
    <property type="match status" value="1"/>
</dbReference>
<evidence type="ECO:0000313" key="3">
    <source>
        <dbReference type="Proteomes" id="UP000004371"/>
    </source>
</evidence>
<dbReference type="eggNOG" id="COG3153">
    <property type="taxonomic scope" value="Bacteria"/>
</dbReference>
<dbReference type="CDD" id="cd04301">
    <property type="entry name" value="NAT_SF"/>
    <property type="match status" value="1"/>
</dbReference>
<evidence type="ECO:0000259" key="1">
    <source>
        <dbReference type="PROSITE" id="PS51186"/>
    </source>
</evidence>
<keyword evidence="3" id="KW-1185">Reference proteome</keyword>
<proteinExistence type="predicted"/>
<reference evidence="2 3" key="1">
    <citation type="journal article" date="2012" name="Int. J. Syst. Evol. Microbiol.">
        <title>Vibrio caribbeanicus sp. nov., isolated from the marine sponge Scleritoderma cyanea.</title>
        <authorList>
            <person name="Hoffmann M."/>
            <person name="Monday S.R."/>
            <person name="Allard M.W."/>
            <person name="Strain E.A."/>
            <person name="Whittaker P."/>
            <person name="Naum M."/>
            <person name="McCarthy P.J."/>
            <person name="Lopez J.V."/>
            <person name="Fischer M."/>
            <person name="Brown E.W."/>
        </authorList>
    </citation>
    <scope>NUCLEOTIDE SEQUENCE [LARGE SCALE GENOMIC DNA]</scope>
    <source>
        <strain evidence="2 3">LMG 20546</strain>
    </source>
</reference>
<dbReference type="SUPFAM" id="SSF55729">
    <property type="entry name" value="Acyl-CoA N-acyltransferases (Nat)"/>
    <property type="match status" value="1"/>
</dbReference>
<accession>E8LZ86</accession>
<comment type="caution">
    <text evidence="2">The sequence shown here is derived from an EMBL/GenBank/DDBJ whole genome shotgun (WGS) entry which is preliminary data.</text>
</comment>
<dbReference type="STRING" id="945543.VIBR0546_06262"/>
<dbReference type="Pfam" id="PF13527">
    <property type="entry name" value="Acetyltransf_9"/>
    <property type="match status" value="1"/>
</dbReference>
<protein>
    <submittedName>
        <fullName evidence="2">Acetyltransferase</fullName>
    </submittedName>
</protein>